<dbReference type="Pfam" id="PF02732">
    <property type="entry name" value="ERCC4"/>
    <property type="match status" value="1"/>
</dbReference>
<dbReference type="FunFam" id="1.10.150.110:FF:000001">
    <property type="entry name" value="Putative Crossover junction endonuclease MUS81"/>
    <property type="match status" value="1"/>
</dbReference>
<keyword evidence="5 14" id="KW-0479">Metal-binding</keyword>
<feature type="region of interest" description="Disordered" evidence="15">
    <location>
        <begin position="78"/>
        <end position="122"/>
    </location>
</feature>
<keyword evidence="4 14" id="KW-0540">Nuclease</keyword>
<dbReference type="PANTHER" id="PTHR13451">
    <property type="entry name" value="CLASS II CROSSOVER JUNCTION ENDONUCLEASE MUS81"/>
    <property type="match status" value="1"/>
</dbReference>
<keyword evidence="6 14" id="KW-0255">Endonuclease</keyword>
<dbReference type="GO" id="GO:0006308">
    <property type="term" value="P:DNA catabolic process"/>
    <property type="evidence" value="ECO:0007669"/>
    <property type="project" value="UniProtKB-UniRule"/>
</dbReference>
<dbReference type="EMBL" id="MCBS01024864">
    <property type="protein sequence ID" value="RKF72326.1"/>
    <property type="molecule type" value="Genomic_DNA"/>
</dbReference>
<dbReference type="InterPro" id="IPR011335">
    <property type="entry name" value="Restrct_endonuc-II-like"/>
</dbReference>
<dbReference type="GO" id="GO:0031297">
    <property type="term" value="P:replication fork processing"/>
    <property type="evidence" value="ECO:0007669"/>
    <property type="project" value="UniProtKB-ARBA"/>
</dbReference>
<evidence type="ECO:0000256" key="14">
    <source>
        <dbReference type="RuleBase" id="RU369042"/>
    </source>
</evidence>
<evidence type="ECO:0000256" key="7">
    <source>
        <dbReference type="ARBA" id="ARBA00022763"/>
    </source>
</evidence>
<dbReference type="GO" id="GO:0048476">
    <property type="term" value="C:Holliday junction resolvase complex"/>
    <property type="evidence" value="ECO:0007669"/>
    <property type="project" value="UniProtKB-UniRule"/>
</dbReference>
<dbReference type="InterPro" id="IPR027421">
    <property type="entry name" value="DNA_pol_lamdba_lyase_dom_sf"/>
</dbReference>
<evidence type="ECO:0000256" key="5">
    <source>
        <dbReference type="ARBA" id="ARBA00022723"/>
    </source>
</evidence>
<dbReference type="InterPro" id="IPR047416">
    <property type="entry name" value="XPF_nuclease_Mus81"/>
</dbReference>
<name>A0A420ICR2_9PEZI</name>
<evidence type="ECO:0000313" key="18">
    <source>
        <dbReference type="Proteomes" id="UP000285326"/>
    </source>
</evidence>
<dbReference type="FunFam" id="1.10.10.10:FF:000307">
    <property type="entry name" value="Crossover junction endonuclease MUS81"/>
    <property type="match status" value="1"/>
</dbReference>
<dbReference type="GO" id="GO:0005634">
    <property type="term" value="C:nucleus"/>
    <property type="evidence" value="ECO:0007669"/>
    <property type="project" value="UniProtKB-SubCell"/>
</dbReference>
<feature type="compositionally biased region" description="Polar residues" evidence="15">
    <location>
        <begin position="78"/>
        <end position="88"/>
    </location>
</feature>
<keyword evidence="9 14" id="KW-0460">Magnesium</keyword>
<dbReference type="FunFam" id="3.40.50.10130:FF:000003">
    <property type="entry name" value="Crossover junction endonuclease MUS81"/>
    <property type="match status" value="1"/>
</dbReference>
<comment type="similarity">
    <text evidence="3 14">Belongs to the XPF family.</text>
</comment>
<evidence type="ECO:0000256" key="6">
    <source>
        <dbReference type="ARBA" id="ARBA00022759"/>
    </source>
</evidence>
<evidence type="ECO:0000256" key="2">
    <source>
        <dbReference type="ARBA" id="ARBA00004123"/>
    </source>
</evidence>
<evidence type="ECO:0000313" key="17">
    <source>
        <dbReference type="EMBL" id="RKF72326.1"/>
    </source>
</evidence>
<keyword evidence="8 14" id="KW-0378">Hydrolase</keyword>
<dbReference type="InterPro" id="IPR042530">
    <property type="entry name" value="EME1/EME2_C"/>
</dbReference>
<evidence type="ECO:0000256" key="9">
    <source>
        <dbReference type="ARBA" id="ARBA00022842"/>
    </source>
</evidence>
<organism evidence="17 18">
    <name type="scientific">Golovinomyces cichoracearum</name>
    <dbReference type="NCBI Taxonomy" id="62708"/>
    <lineage>
        <taxon>Eukaryota</taxon>
        <taxon>Fungi</taxon>
        <taxon>Dikarya</taxon>
        <taxon>Ascomycota</taxon>
        <taxon>Pezizomycotina</taxon>
        <taxon>Leotiomycetes</taxon>
        <taxon>Erysiphales</taxon>
        <taxon>Erysiphaceae</taxon>
        <taxon>Golovinomyces</taxon>
    </lineage>
</organism>
<dbReference type="Proteomes" id="UP000285326">
    <property type="component" value="Unassembled WGS sequence"/>
</dbReference>
<evidence type="ECO:0000256" key="4">
    <source>
        <dbReference type="ARBA" id="ARBA00022722"/>
    </source>
</evidence>
<keyword evidence="13" id="KW-0469">Meiosis</keyword>
<dbReference type="Gene3D" id="1.10.10.10">
    <property type="entry name" value="Winged helix-like DNA-binding domain superfamily/Winged helix DNA-binding domain"/>
    <property type="match status" value="1"/>
</dbReference>
<comment type="subcellular location">
    <subcellularLocation>
        <location evidence="2 14">Nucleus</location>
    </subcellularLocation>
</comment>
<dbReference type="InterPro" id="IPR047417">
    <property type="entry name" value="WHD_MUS81"/>
</dbReference>
<proteinExistence type="inferred from homology"/>
<keyword evidence="11 14" id="KW-0234">DNA repair</keyword>
<dbReference type="InterPro" id="IPR010996">
    <property type="entry name" value="HHH_MUS81"/>
</dbReference>
<protein>
    <recommendedName>
        <fullName evidence="14">Crossover junction endonuclease MUS81</fullName>
        <ecNumber evidence="14">3.1.22.-</ecNumber>
    </recommendedName>
</protein>
<dbReference type="GO" id="GO:0031573">
    <property type="term" value="P:mitotic intra-S DNA damage checkpoint signaling"/>
    <property type="evidence" value="ECO:0007669"/>
    <property type="project" value="TreeGrafter"/>
</dbReference>
<gene>
    <name evidence="17" type="ORF">GcM1_248072</name>
</gene>
<dbReference type="InterPro" id="IPR036388">
    <property type="entry name" value="WH-like_DNA-bd_sf"/>
</dbReference>
<dbReference type="CDD" id="cd20074">
    <property type="entry name" value="XPF_nuclease_Mus81"/>
    <property type="match status" value="1"/>
</dbReference>
<dbReference type="SMART" id="SM00891">
    <property type="entry name" value="ERCC4"/>
    <property type="match status" value="1"/>
</dbReference>
<dbReference type="EC" id="3.1.22.-" evidence="14"/>
<evidence type="ECO:0000256" key="11">
    <source>
        <dbReference type="ARBA" id="ARBA00023204"/>
    </source>
</evidence>
<dbReference type="InterPro" id="IPR006166">
    <property type="entry name" value="ERCC4_domain"/>
</dbReference>
<sequence>MSNYANPLLVQWVGEWLEEARSRNSKGVQVYKKAYESLKANPIQFSHPSEAKQLTGFGDKLCARLTAKMEKFCQENNLPQSKRVSRSSQNKRDITASSDVPEENESEMRESQPKKTRKSKTYIPQYRSGGYGLILALATLCKDPPAYMTKQEAISLAQPHCDSSYTAPCDPTKLYTAWNSMKILTDKNLVHEKKGGTRKYSLTSTGWDCARSIQNYIDPTQIPENSMVLTSGKSTVENHAQGSGLTSKPTMESLKINQIPDFIPIGKETNSASDLPNFTPIILEPGSFSIEMVLDTREVRTIRDRDYVEKELINRGIKPLKRVMALGDVTWVAKIHDPTRLSNQSIEGGEIILDYIVERKRLDDLIASIKDKRFHEQKFRLGRSGVKNVIYLIEEISMSTEIYQKMDEAVQSIIAGMQAVNGFFVKITQKIDETIEYLASLSKALTEKYAKSLLHVIPTTVLTATNYLPLLAQKSKEEPGTEYHISYPAFSCLMSKSETLVLRDLFLKMLMCTKGVTGEKALEIQKRWKTPFELARAYRNIEMENISSEEIKKKQLQLISKNTNHLVGRKKIGQSLSATIYEIWGKS</sequence>
<dbReference type="Gene3D" id="1.10.150.670">
    <property type="entry name" value="Crossover junction endonuclease EME1, DNA-binding domain"/>
    <property type="match status" value="1"/>
</dbReference>
<dbReference type="Pfam" id="PF14716">
    <property type="entry name" value="HHH_8"/>
    <property type="match status" value="1"/>
</dbReference>
<evidence type="ECO:0000256" key="8">
    <source>
        <dbReference type="ARBA" id="ARBA00022801"/>
    </source>
</evidence>
<accession>A0A420ICR2</accession>
<dbReference type="SUPFAM" id="SSF47802">
    <property type="entry name" value="DNA polymerase beta, N-terminal domain-like"/>
    <property type="match status" value="1"/>
</dbReference>
<dbReference type="GO" id="GO:0003677">
    <property type="term" value="F:DNA binding"/>
    <property type="evidence" value="ECO:0007669"/>
    <property type="project" value="UniProtKB-UniRule"/>
</dbReference>
<comment type="caution">
    <text evidence="17">The sequence shown here is derived from an EMBL/GenBank/DDBJ whole genome shotgun (WGS) entry which is preliminary data.</text>
</comment>
<dbReference type="CDD" id="cd21036">
    <property type="entry name" value="WH_MUS81"/>
    <property type="match status" value="1"/>
</dbReference>
<dbReference type="GO" id="GO:0000727">
    <property type="term" value="P:double-strand break repair via break-induced replication"/>
    <property type="evidence" value="ECO:0007669"/>
    <property type="project" value="UniProtKB-UniRule"/>
</dbReference>
<comment type="function">
    <text evidence="14">Interacts with EME1 to form a DNA structure-specific endonuclease with substrate preference for branched DNA structures with a 5'-end at the branch nick. Typical substrates include 3'-flap structures, D-loops, replication forks and nicked Holliday junctions. May be required in mitosis for the processing of stalled or collapsed replication fork intermediates. May be required in meiosis for the repair of meiosis-specific double strand breaks subsequent to single-end invasion (SEI).</text>
</comment>
<dbReference type="InterPro" id="IPR033309">
    <property type="entry name" value="Mus81"/>
</dbReference>
<dbReference type="GO" id="GO:0000712">
    <property type="term" value="P:resolution of meiotic recombination intermediates"/>
    <property type="evidence" value="ECO:0007669"/>
    <property type="project" value="UniProtKB-ARBA"/>
</dbReference>
<dbReference type="SUPFAM" id="SSF52980">
    <property type="entry name" value="Restriction endonuclease-like"/>
    <property type="match status" value="1"/>
</dbReference>
<evidence type="ECO:0000256" key="10">
    <source>
        <dbReference type="ARBA" id="ARBA00023172"/>
    </source>
</evidence>
<evidence type="ECO:0000256" key="13">
    <source>
        <dbReference type="ARBA" id="ARBA00023254"/>
    </source>
</evidence>
<evidence type="ECO:0000256" key="3">
    <source>
        <dbReference type="ARBA" id="ARBA00010015"/>
    </source>
</evidence>
<keyword evidence="10 14" id="KW-0233">DNA recombination</keyword>
<dbReference type="GO" id="GO:0048257">
    <property type="term" value="F:3'-flap endonuclease activity"/>
    <property type="evidence" value="ECO:0007669"/>
    <property type="project" value="TreeGrafter"/>
</dbReference>
<dbReference type="GO" id="GO:0046872">
    <property type="term" value="F:metal ion binding"/>
    <property type="evidence" value="ECO:0007669"/>
    <property type="project" value="UniProtKB-UniRule"/>
</dbReference>
<evidence type="ECO:0000259" key="16">
    <source>
        <dbReference type="SMART" id="SM00891"/>
    </source>
</evidence>
<dbReference type="AlphaFoldDB" id="A0A420ICR2"/>
<dbReference type="Gene3D" id="1.10.150.110">
    <property type="entry name" value="DNA polymerase beta, N-terminal domain-like"/>
    <property type="match status" value="1"/>
</dbReference>
<evidence type="ECO:0000256" key="15">
    <source>
        <dbReference type="SAM" id="MobiDB-lite"/>
    </source>
</evidence>
<dbReference type="PANTHER" id="PTHR13451:SF0">
    <property type="entry name" value="CROSSOVER JUNCTION ENDONUCLEASE MUS81"/>
    <property type="match status" value="1"/>
</dbReference>
<comment type="subunit">
    <text evidence="14">Interacts with EME1.</text>
</comment>
<keyword evidence="12 14" id="KW-0539">Nucleus</keyword>
<comment type="cofactor">
    <cofactor evidence="1 14">
        <name>Mg(2+)</name>
        <dbReference type="ChEBI" id="CHEBI:18420"/>
    </cofactor>
</comment>
<dbReference type="GO" id="GO:0008821">
    <property type="term" value="F:crossover junction DNA endonuclease activity"/>
    <property type="evidence" value="ECO:0007669"/>
    <property type="project" value="UniProtKB-UniRule"/>
</dbReference>
<feature type="domain" description="ERCC4" evidence="16">
    <location>
        <begin position="291"/>
        <end position="397"/>
    </location>
</feature>
<dbReference type="Gene3D" id="3.40.50.10130">
    <property type="match status" value="1"/>
</dbReference>
<keyword evidence="7 14" id="KW-0227">DNA damage</keyword>
<evidence type="ECO:0000256" key="12">
    <source>
        <dbReference type="ARBA" id="ARBA00023242"/>
    </source>
</evidence>
<reference evidence="17 18" key="1">
    <citation type="journal article" date="2018" name="BMC Genomics">
        <title>Comparative genome analyses reveal sequence features reflecting distinct modes of host-adaptation between dicot and monocot powdery mildew.</title>
        <authorList>
            <person name="Wu Y."/>
            <person name="Ma X."/>
            <person name="Pan Z."/>
            <person name="Kale S.D."/>
            <person name="Song Y."/>
            <person name="King H."/>
            <person name="Zhang Q."/>
            <person name="Presley C."/>
            <person name="Deng X."/>
            <person name="Wei C.I."/>
            <person name="Xiao S."/>
        </authorList>
    </citation>
    <scope>NUCLEOTIDE SEQUENCE [LARGE SCALE GENOMIC DNA]</scope>
    <source>
        <strain evidence="17">UMSG1</strain>
    </source>
</reference>
<dbReference type="Pfam" id="PF21136">
    <property type="entry name" value="WHD_MUS81"/>
    <property type="match status" value="1"/>
</dbReference>
<evidence type="ECO:0000256" key="1">
    <source>
        <dbReference type="ARBA" id="ARBA00001946"/>
    </source>
</evidence>